<keyword evidence="8" id="KW-0479">Metal-binding</keyword>
<dbReference type="InterPro" id="IPR014782">
    <property type="entry name" value="Peptidase_M1_dom"/>
</dbReference>
<feature type="domain" description="Peptidase M1 membrane alanine aminopeptidase" evidence="13">
    <location>
        <begin position="221"/>
        <end position="435"/>
    </location>
</feature>
<feature type="domain" description="Peptidase M1 alanyl aminopeptidase Ig-like fold" evidence="14">
    <location>
        <begin position="440"/>
        <end position="530"/>
    </location>
</feature>
<dbReference type="Pfam" id="PF17900">
    <property type="entry name" value="Peptidase_M1_N"/>
    <property type="match status" value="1"/>
</dbReference>
<evidence type="ECO:0000313" key="17">
    <source>
        <dbReference type="EMBL" id="NEX45567.1"/>
    </source>
</evidence>
<dbReference type="InterPro" id="IPR037144">
    <property type="entry name" value="Peptidase_M1_pepN_C_sf"/>
</dbReference>
<evidence type="ECO:0000256" key="1">
    <source>
        <dbReference type="ARBA" id="ARBA00000098"/>
    </source>
</evidence>
<reference evidence="17 18" key="1">
    <citation type="submission" date="2020-02" db="EMBL/GenBank/DDBJ databases">
        <title>Rhodobacter algicola sp. nov., isolated from microalga culture.</title>
        <authorList>
            <person name="Park C.-Y."/>
        </authorList>
    </citation>
    <scope>NUCLEOTIDE SEQUENCE [LARGE SCALE GENOMIC DNA]</scope>
    <source>
        <strain evidence="17 18">ETT8</strain>
    </source>
</reference>
<keyword evidence="7" id="KW-0645">Protease</keyword>
<dbReference type="PANTHER" id="PTHR46322:SF1">
    <property type="entry name" value="PUROMYCIN-SENSITIVE AMINOPEPTIDASE"/>
    <property type="match status" value="1"/>
</dbReference>
<dbReference type="Pfam" id="PF01433">
    <property type="entry name" value="Peptidase_M1"/>
    <property type="match status" value="1"/>
</dbReference>
<dbReference type="SUPFAM" id="SSF63737">
    <property type="entry name" value="Leukotriene A4 hydrolase N-terminal domain"/>
    <property type="match status" value="1"/>
</dbReference>
<dbReference type="GO" id="GO:0016285">
    <property type="term" value="F:alanyl aminopeptidase activity"/>
    <property type="evidence" value="ECO:0007669"/>
    <property type="project" value="UniProtKB-EC"/>
</dbReference>
<dbReference type="InterPro" id="IPR012779">
    <property type="entry name" value="Peptidase_M1_pepN"/>
</dbReference>
<gene>
    <name evidence="17" type="primary">pepN</name>
    <name evidence="17" type="ORF">G3572_05075</name>
</gene>
<keyword evidence="9 17" id="KW-0378">Hydrolase</keyword>
<evidence type="ECO:0000259" key="13">
    <source>
        <dbReference type="Pfam" id="PF01433"/>
    </source>
</evidence>
<evidence type="ECO:0000256" key="9">
    <source>
        <dbReference type="ARBA" id="ARBA00022801"/>
    </source>
</evidence>
<comment type="catalytic activity">
    <reaction evidence="1">
        <text>Release of an N-terminal amino acid, Xaa-|-Yaa- from a peptide, amide or arylamide. Xaa is preferably Ala, but may be most amino acids including Pro (slow action). When a terminal hydrophobic residue is followed by a prolyl residue, the two may be released as an intact Xaa-Pro dipeptide.</text>
        <dbReference type="EC" id="3.4.11.2"/>
    </reaction>
</comment>
<dbReference type="GO" id="GO:0006508">
    <property type="term" value="P:proteolysis"/>
    <property type="evidence" value="ECO:0007669"/>
    <property type="project" value="UniProtKB-UniRule"/>
</dbReference>
<dbReference type="FunFam" id="3.30.2010.30:FF:000002">
    <property type="entry name" value="Putative aminopeptidase N"/>
    <property type="match status" value="1"/>
</dbReference>
<dbReference type="PRINTS" id="PR00756">
    <property type="entry name" value="ALADIPTASE"/>
</dbReference>
<evidence type="ECO:0000313" key="18">
    <source>
        <dbReference type="Proteomes" id="UP000481421"/>
    </source>
</evidence>
<dbReference type="InterPro" id="IPR024601">
    <property type="entry name" value="Peptidase_M1_pepN_C"/>
</dbReference>
<evidence type="ECO:0000256" key="8">
    <source>
        <dbReference type="ARBA" id="ARBA00022723"/>
    </source>
</evidence>
<dbReference type="CDD" id="cd09600">
    <property type="entry name" value="M1_APN"/>
    <property type="match status" value="1"/>
</dbReference>
<dbReference type="InterPro" id="IPR038438">
    <property type="entry name" value="PepN_Ig-like_sf"/>
</dbReference>
<dbReference type="EMBL" id="JAAIKE010000001">
    <property type="protein sequence ID" value="NEX45567.1"/>
    <property type="molecule type" value="Genomic_DNA"/>
</dbReference>
<comment type="similarity">
    <text evidence="3">Belongs to the peptidase M1 family.</text>
</comment>
<evidence type="ECO:0000256" key="11">
    <source>
        <dbReference type="ARBA" id="ARBA00023049"/>
    </source>
</evidence>
<feature type="domain" description="Aminopeptidase N-like N-terminal" evidence="16">
    <location>
        <begin position="101"/>
        <end position="182"/>
    </location>
</feature>
<dbReference type="GO" id="GO:0008270">
    <property type="term" value="F:zinc ion binding"/>
    <property type="evidence" value="ECO:0007669"/>
    <property type="project" value="InterPro"/>
</dbReference>
<dbReference type="InterPro" id="IPR042097">
    <property type="entry name" value="Aminopeptidase_N-like_N_sf"/>
</dbReference>
<evidence type="ECO:0000256" key="7">
    <source>
        <dbReference type="ARBA" id="ARBA00022670"/>
    </source>
</evidence>
<evidence type="ECO:0000256" key="4">
    <source>
        <dbReference type="ARBA" id="ARBA00012564"/>
    </source>
</evidence>
<evidence type="ECO:0000256" key="6">
    <source>
        <dbReference type="ARBA" id="ARBA00022438"/>
    </source>
</evidence>
<dbReference type="InterPro" id="IPR001930">
    <property type="entry name" value="Peptidase_M1"/>
</dbReference>
<keyword evidence="10" id="KW-0862">Zinc</keyword>
<dbReference type="AlphaFoldDB" id="A0A6B3RHQ5"/>
<evidence type="ECO:0000259" key="15">
    <source>
        <dbReference type="Pfam" id="PF17432"/>
    </source>
</evidence>
<dbReference type="Pfam" id="PF11940">
    <property type="entry name" value="DUF3458"/>
    <property type="match status" value="1"/>
</dbReference>
<keyword evidence="6 17" id="KW-0031">Aminopeptidase</keyword>
<dbReference type="Gene3D" id="1.10.390.10">
    <property type="entry name" value="Neutral Protease Domain 2"/>
    <property type="match status" value="1"/>
</dbReference>
<dbReference type="InterPro" id="IPR045357">
    <property type="entry name" value="Aminopeptidase_N-like_N"/>
</dbReference>
<evidence type="ECO:0000256" key="5">
    <source>
        <dbReference type="ARBA" id="ARBA00015611"/>
    </source>
</evidence>
<evidence type="ECO:0000259" key="16">
    <source>
        <dbReference type="Pfam" id="PF17900"/>
    </source>
</evidence>
<dbReference type="Gene3D" id="2.60.40.1730">
    <property type="entry name" value="tricorn interacting facor f3 domain"/>
    <property type="match status" value="1"/>
</dbReference>
<evidence type="ECO:0000256" key="10">
    <source>
        <dbReference type="ARBA" id="ARBA00022833"/>
    </source>
</evidence>
<evidence type="ECO:0000259" key="14">
    <source>
        <dbReference type="Pfam" id="PF11940"/>
    </source>
</evidence>
<keyword evidence="11" id="KW-0482">Metalloprotease</keyword>
<dbReference type="Proteomes" id="UP000481421">
    <property type="component" value="Unassembled WGS sequence"/>
</dbReference>
<accession>A0A6B3RHQ5</accession>
<evidence type="ECO:0000256" key="2">
    <source>
        <dbReference type="ARBA" id="ARBA00001947"/>
    </source>
</evidence>
<evidence type="ECO:0000256" key="12">
    <source>
        <dbReference type="NCBIfam" id="TIGR02414"/>
    </source>
</evidence>
<dbReference type="InterPro" id="IPR035414">
    <property type="entry name" value="Peptidase_M1_pepN_Ig-like"/>
</dbReference>
<dbReference type="Gene3D" id="3.30.2010.30">
    <property type="match status" value="1"/>
</dbReference>
<feature type="domain" description="Peptidase M1 alanyl aminopeptidase C-terminal" evidence="15">
    <location>
        <begin position="536"/>
        <end position="851"/>
    </location>
</feature>
<dbReference type="EC" id="3.4.11.2" evidence="4 12"/>
<dbReference type="InterPro" id="IPR027268">
    <property type="entry name" value="Peptidase_M4/M1_CTD_sf"/>
</dbReference>
<dbReference type="Gene3D" id="1.25.50.10">
    <property type="entry name" value="Peptidase M1, alanyl aminopeptidase, C-terminal domain"/>
    <property type="match status" value="1"/>
</dbReference>
<dbReference type="Gene3D" id="2.60.40.1840">
    <property type="match status" value="1"/>
</dbReference>
<organism evidence="17 18">
    <name type="scientific">Pseudotabrizicola algicola</name>
    <dbReference type="NCBI Taxonomy" id="2709381"/>
    <lineage>
        <taxon>Bacteria</taxon>
        <taxon>Pseudomonadati</taxon>
        <taxon>Pseudomonadota</taxon>
        <taxon>Alphaproteobacteria</taxon>
        <taxon>Rhodobacterales</taxon>
        <taxon>Paracoccaceae</taxon>
        <taxon>Pseudotabrizicola</taxon>
    </lineage>
</organism>
<dbReference type="RefSeq" id="WP_164609546.1">
    <property type="nucleotide sequence ID" value="NZ_JAAIKE010000001.1"/>
</dbReference>
<dbReference type="GO" id="GO:0008237">
    <property type="term" value="F:metallopeptidase activity"/>
    <property type="evidence" value="ECO:0007669"/>
    <property type="project" value="UniProtKB-UniRule"/>
</dbReference>
<keyword evidence="18" id="KW-1185">Reference proteome</keyword>
<dbReference type="Pfam" id="PF17432">
    <property type="entry name" value="DUF3458_C"/>
    <property type="match status" value="1"/>
</dbReference>
<protein>
    <recommendedName>
        <fullName evidence="5 12">Aminopeptidase N</fullName>
        <ecNumber evidence="4 12">3.4.11.2</ecNumber>
    </recommendedName>
</protein>
<dbReference type="SUPFAM" id="SSF55486">
    <property type="entry name" value="Metalloproteases ('zincins'), catalytic domain"/>
    <property type="match status" value="1"/>
</dbReference>
<evidence type="ECO:0000256" key="3">
    <source>
        <dbReference type="ARBA" id="ARBA00010136"/>
    </source>
</evidence>
<name>A0A6B3RHQ5_9RHOB</name>
<sequence length="855" mass="94512">MTEALAIRLADYQPYTHLVDQVSLTFRLAPTATRVKARLDLRPNPARGGGGHDLRLDGEGLRLLALAVDGRALAARSDATGLTISAADLPDGPFVLETEVEIAPEGNTALEGLYMSNGMYCTQCEAEGFRKITFYPDRPDVMARFRVRVEGDLPVLLSNGNPVAQGPGWAEWDDPWPKPAYLFALVAGNLRAHSAPFRTKSGRDVALNIWVRPGDEGRCAYAMDSLIRSMLWDEQVYGREYDLDVFNIVAVDDFNMGAMENKGLNIFNSKFVLASPETATDDDFARIEAIIAHEYFHNWTGNRITCRDWFQLCLKEGLTVYRDQQFSGDMRSHAVKRIEDVLMLRARQFREDQGPLAHAVRPESYVEINNFYTATIYEKGAEVIGMLRRLVGDDAYARALDLYFDRHDGEAATIEDWLAVFEETTGRDLAQFKRWYTEAGTPRLRMTDDFKDGSYTLHFEQENPATPGQPVKGAKVLPIAVGLLGPNGDEVVPTTVLEMTEPRQSFRFDGLPARPLASVLRGFSAPVVLIRDLRPEDRAFLLAHDTDPFNKWEAGRALAKDLLARMVVTGAQPGPDWLDALERVTLDDSLDPAFRALCLRLPSDDDMAQTLHASGHVPDPAAIYAARRRMGAALAQRLAAGLPGLIASLAEPGPFTPDARAAGRRALRLAALALLSRVDGGAAARAAFAGADNMTEEVGALSCLLDIGEGQAELARFEARWRADRNVMDKWFALQIAYAAPERAADVTRALTAHPDFDWKNPNRFRSVIGALAGNHAGFHHGEGASYALVADWLLRLDPLNPQTAARMSTAFETWPRYDADRQGMVRAVLERILATEGLSRDMREMAGRMLGEPD</sequence>
<proteinExistence type="inferred from homology"/>
<dbReference type="NCBIfam" id="TIGR02414">
    <property type="entry name" value="pepN_proteo"/>
    <property type="match status" value="1"/>
</dbReference>
<comment type="cofactor">
    <cofactor evidence="2">
        <name>Zn(2+)</name>
        <dbReference type="ChEBI" id="CHEBI:29105"/>
    </cofactor>
</comment>
<comment type="caution">
    <text evidence="17">The sequence shown here is derived from an EMBL/GenBank/DDBJ whole genome shotgun (WGS) entry which is preliminary data.</text>
</comment>
<dbReference type="PANTHER" id="PTHR46322">
    <property type="entry name" value="PUROMYCIN-SENSITIVE AMINOPEPTIDASE"/>
    <property type="match status" value="1"/>
</dbReference>